<organism evidence="1 2">
    <name type="scientific">Scleroderma citrinum Foug A</name>
    <dbReference type="NCBI Taxonomy" id="1036808"/>
    <lineage>
        <taxon>Eukaryota</taxon>
        <taxon>Fungi</taxon>
        <taxon>Dikarya</taxon>
        <taxon>Basidiomycota</taxon>
        <taxon>Agaricomycotina</taxon>
        <taxon>Agaricomycetes</taxon>
        <taxon>Agaricomycetidae</taxon>
        <taxon>Boletales</taxon>
        <taxon>Sclerodermatineae</taxon>
        <taxon>Sclerodermataceae</taxon>
        <taxon>Scleroderma</taxon>
    </lineage>
</organism>
<evidence type="ECO:0000313" key="1">
    <source>
        <dbReference type="EMBL" id="KIM57998.1"/>
    </source>
</evidence>
<dbReference type="InParanoid" id="A0A0C2Z7Q0"/>
<name>A0A0C2Z7Q0_9AGAM</name>
<sequence length="69" mass="7971">MTDTSGAYVIPSLSSSHLLFVHGHSEPMQTLWPWWRRPFPRISPVYYAWAVSPENVVRLDNSAQPCRPF</sequence>
<evidence type="ECO:0000313" key="2">
    <source>
        <dbReference type="Proteomes" id="UP000053989"/>
    </source>
</evidence>
<reference evidence="1 2" key="1">
    <citation type="submission" date="2014-04" db="EMBL/GenBank/DDBJ databases">
        <authorList>
            <consortium name="DOE Joint Genome Institute"/>
            <person name="Kuo A."/>
            <person name="Kohler A."/>
            <person name="Nagy L.G."/>
            <person name="Floudas D."/>
            <person name="Copeland A."/>
            <person name="Barry K.W."/>
            <person name="Cichocki N."/>
            <person name="Veneault-Fourrey C."/>
            <person name="LaButti K."/>
            <person name="Lindquist E.A."/>
            <person name="Lipzen A."/>
            <person name="Lundell T."/>
            <person name="Morin E."/>
            <person name="Murat C."/>
            <person name="Sun H."/>
            <person name="Tunlid A."/>
            <person name="Henrissat B."/>
            <person name="Grigoriev I.V."/>
            <person name="Hibbett D.S."/>
            <person name="Martin F."/>
            <person name="Nordberg H.P."/>
            <person name="Cantor M.N."/>
            <person name="Hua S.X."/>
        </authorList>
    </citation>
    <scope>NUCLEOTIDE SEQUENCE [LARGE SCALE GENOMIC DNA]</scope>
    <source>
        <strain evidence="1 2">Foug A</strain>
    </source>
</reference>
<reference evidence="2" key="2">
    <citation type="submission" date="2015-01" db="EMBL/GenBank/DDBJ databases">
        <title>Evolutionary Origins and Diversification of the Mycorrhizal Mutualists.</title>
        <authorList>
            <consortium name="DOE Joint Genome Institute"/>
            <consortium name="Mycorrhizal Genomics Consortium"/>
            <person name="Kohler A."/>
            <person name="Kuo A."/>
            <person name="Nagy L.G."/>
            <person name="Floudas D."/>
            <person name="Copeland A."/>
            <person name="Barry K.W."/>
            <person name="Cichocki N."/>
            <person name="Veneault-Fourrey C."/>
            <person name="LaButti K."/>
            <person name="Lindquist E.A."/>
            <person name="Lipzen A."/>
            <person name="Lundell T."/>
            <person name="Morin E."/>
            <person name="Murat C."/>
            <person name="Riley R."/>
            <person name="Ohm R."/>
            <person name="Sun H."/>
            <person name="Tunlid A."/>
            <person name="Henrissat B."/>
            <person name="Grigoriev I.V."/>
            <person name="Hibbett D.S."/>
            <person name="Martin F."/>
        </authorList>
    </citation>
    <scope>NUCLEOTIDE SEQUENCE [LARGE SCALE GENOMIC DNA]</scope>
    <source>
        <strain evidence="2">Foug A</strain>
    </source>
</reference>
<keyword evidence="2" id="KW-1185">Reference proteome</keyword>
<accession>A0A0C2Z7Q0</accession>
<dbReference type="Proteomes" id="UP000053989">
    <property type="component" value="Unassembled WGS sequence"/>
</dbReference>
<gene>
    <name evidence="1" type="ORF">SCLCIDRAFT_1218924</name>
</gene>
<dbReference type="HOGENOM" id="CLU_2777433_0_0_1"/>
<dbReference type="EMBL" id="KN822092">
    <property type="protein sequence ID" value="KIM57998.1"/>
    <property type="molecule type" value="Genomic_DNA"/>
</dbReference>
<proteinExistence type="predicted"/>
<protein>
    <submittedName>
        <fullName evidence="1">Uncharacterized protein</fullName>
    </submittedName>
</protein>
<dbReference type="AlphaFoldDB" id="A0A0C2Z7Q0"/>